<feature type="transmembrane region" description="Helical" evidence="8">
    <location>
        <begin position="386"/>
        <end position="406"/>
    </location>
</feature>
<dbReference type="CDD" id="cd17321">
    <property type="entry name" value="MFS_MMR_MDR_like"/>
    <property type="match status" value="1"/>
</dbReference>
<dbReference type="InterPro" id="IPR004638">
    <property type="entry name" value="EmrB-like"/>
</dbReference>
<evidence type="ECO:0000256" key="3">
    <source>
        <dbReference type="ARBA" id="ARBA00022475"/>
    </source>
</evidence>
<dbReference type="InterPro" id="IPR011701">
    <property type="entry name" value="MFS"/>
</dbReference>
<keyword evidence="3" id="KW-1003">Cell membrane</keyword>
<feature type="transmembrane region" description="Helical" evidence="8">
    <location>
        <begin position="251"/>
        <end position="269"/>
    </location>
</feature>
<keyword evidence="5 8" id="KW-1133">Transmembrane helix</keyword>
<feature type="transmembrane region" description="Helical" evidence="8">
    <location>
        <begin position="289"/>
        <end position="312"/>
    </location>
</feature>
<proteinExistence type="predicted"/>
<evidence type="ECO:0000256" key="1">
    <source>
        <dbReference type="ARBA" id="ARBA00004651"/>
    </source>
</evidence>
<feature type="transmembrane region" description="Helical" evidence="8">
    <location>
        <begin position="159"/>
        <end position="181"/>
    </location>
</feature>
<feature type="transmembrane region" description="Helical" evidence="8">
    <location>
        <begin position="100"/>
        <end position="125"/>
    </location>
</feature>
<keyword evidence="11" id="KW-1185">Reference proteome</keyword>
<dbReference type="EMBL" id="BAAAQN010000019">
    <property type="protein sequence ID" value="GAA2032899.1"/>
    <property type="molecule type" value="Genomic_DNA"/>
</dbReference>
<dbReference type="SUPFAM" id="SSF103473">
    <property type="entry name" value="MFS general substrate transporter"/>
    <property type="match status" value="1"/>
</dbReference>
<feature type="transmembrane region" description="Helical" evidence="8">
    <location>
        <begin position="324"/>
        <end position="347"/>
    </location>
</feature>
<feature type="transmembrane region" description="Helical" evidence="8">
    <location>
        <begin position="188"/>
        <end position="207"/>
    </location>
</feature>
<dbReference type="RefSeq" id="WP_344666812.1">
    <property type="nucleotide sequence ID" value="NZ_BAAAQN010000019.1"/>
</dbReference>
<dbReference type="Gene3D" id="1.20.1720.10">
    <property type="entry name" value="Multidrug resistance protein D"/>
    <property type="match status" value="1"/>
</dbReference>
<reference evidence="10 11" key="1">
    <citation type="journal article" date="2019" name="Int. J. Syst. Evol. Microbiol.">
        <title>The Global Catalogue of Microorganisms (GCM) 10K type strain sequencing project: providing services to taxonomists for standard genome sequencing and annotation.</title>
        <authorList>
            <consortium name="The Broad Institute Genomics Platform"/>
            <consortium name="The Broad Institute Genome Sequencing Center for Infectious Disease"/>
            <person name="Wu L."/>
            <person name="Ma J."/>
        </authorList>
    </citation>
    <scope>NUCLEOTIDE SEQUENCE [LARGE SCALE GENOMIC DNA]</scope>
    <source>
        <strain evidence="10 11">JCM 16014</strain>
    </source>
</reference>
<feature type="compositionally biased region" description="Polar residues" evidence="7">
    <location>
        <begin position="1"/>
        <end position="13"/>
    </location>
</feature>
<evidence type="ECO:0000313" key="10">
    <source>
        <dbReference type="EMBL" id="GAA2032899.1"/>
    </source>
</evidence>
<evidence type="ECO:0000256" key="4">
    <source>
        <dbReference type="ARBA" id="ARBA00022692"/>
    </source>
</evidence>
<dbReference type="InterPro" id="IPR005829">
    <property type="entry name" value="Sugar_transporter_CS"/>
</dbReference>
<dbReference type="PROSITE" id="PS00216">
    <property type="entry name" value="SUGAR_TRANSPORT_1"/>
    <property type="match status" value="1"/>
</dbReference>
<dbReference type="PANTHER" id="PTHR42718:SF46">
    <property type="entry name" value="BLR6921 PROTEIN"/>
    <property type="match status" value="1"/>
</dbReference>
<accession>A0ABN2UBW0</accession>
<sequence length="504" mass="52959">MPQPESATESSKAGKQALEDSEYGPRVPHEWMILAVVSLAQLMVVLDATIVTIALPSAQEDLGFSNDSRQWIVTAYALAFGSLLLVGGRFADLFGRRTALISGLVGFAIASALAGIAPNVGVLIAGRALQGLFGALLAPAALSALTTTFTHPAERNRAFAVYGAVAGAGGAVGLLVGGLLTEYLNWRWTLFVNLLIAAVALVGARMFVPNHRPEGRPTLDLPGTFLACAGLFLLVFGFSRAESEGWSSPQCWVSLIVGLVLLAVFAWWQTRAEHPLLPLRVPGERNRGASYLGMFITGAGMFGVFLFLTYYLQTILQYSPVKTGLAFLPMIAALMVAAQVATIVLLPRVGPKPLVPLGMACGAAGMFWLTGLELDSTYAAHVLPPLLVVGVGMGLIFAPAMAMATYGVQANDAGVASAMVNTCQQVGGSIGTALLSSLAATAATNYVKGKPPSQLLQAQAQLHSYATAYRWSAWFFVAGAVICFFLYRPGAPKGDPEGQAAVHM</sequence>
<organism evidence="10 11">
    <name type="scientific">Catenulispora yoronensis</name>
    <dbReference type="NCBI Taxonomy" id="450799"/>
    <lineage>
        <taxon>Bacteria</taxon>
        <taxon>Bacillati</taxon>
        <taxon>Actinomycetota</taxon>
        <taxon>Actinomycetes</taxon>
        <taxon>Catenulisporales</taxon>
        <taxon>Catenulisporaceae</taxon>
        <taxon>Catenulispora</taxon>
    </lineage>
</organism>
<evidence type="ECO:0000256" key="6">
    <source>
        <dbReference type="ARBA" id="ARBA00023136"/>
    </source>
</evidence>
<dbReference type="PANTHER" id="PTHR42718">
    <property type="entry name" value="MAJOR FACILITATOR SUPERFAMILY MULTIDRUG TRANSPORTER MFSC"/>
    <property type="match status" value="1"/>
</dbReference>
<dbReference type="NCBIfam" id="TIGR00711">
    <property type="entry name" value="efflux_EmrB"/>
    <property type="match status" value="1"/>
</dbReference>
<gene>
    <name evidence="10" type="ORF">GCM10009839_36470</name>
</gene>
<evidence type="ECO:0000256" key="2">
    <source>
        <dbReference type="ARBA" id="ARBA00022448"/>
    </source>
</evidence>
<evidence type="ECO:0000256" key="7">
    <source>
        <dbReference type="SAM" id="MobiDB-lite"/>
    </source>
</evidence>
<evidence type="ECO:0000259" key="9">
    <source>
        <dbReference type="PROSITE" id="PS50850"/>
    </source>
</evidence>
<feature type="domain" description="Major facilitator superfamily (MFS) profile" evidence="9">
    <location>
        <begin position="33"/>
        <end position="491"/>
    </location>
</feature>
<keyword evidence="6 8" id="KW-0472">Membrane</keyword>
<evidence type="ECO:0000256" key="8">
    <source>
        <dbReference type="SAM" id="Phobius"/>
    </source>
</evidence>
<feature type="transmembrane region" description="Helical" evidence="8">
    <location>
        <begin position="132"/>
        <end position="153"/>
    </location>
</feature>
<keyword evidence="4 8" id="KW-0812">Transmembrane</keyword>
<feature type="transmembrane region" description="Helical" evidence="8">
    <location>
        <begin position="219"/>
        <end position="239"/>
    </location>
</feature>
<feature type="transmembrane region" description="Helical" evidence="8">
    <location>
        <begin position="70"/>
        <end position="88"/>
    </location>
</feature>
<comment type="subcellular location">
    <subcellularLocation>
        <location evidence="1">Cell membrane</location>
        <topology evidence="1">Multi-pass membrane protein</topology>
    </subcellularLocation>
</comment>
<name>A0ABN2UBW0_9ACTN</name>
<protein>
    <submittedName>
        <fullName evidence="10">MFS transporter</fullName>
    </submittedName>
</protein>
<dbReference type="InterPro" id="IPR020846">
    <property type="entry name" value="MFS_dom"/>
</dbReference>
<comment type="caution">
    <text evidence="10">The sequence shown here is derived from an EMBL/GenBank/DDBJ whole genome shotgun (WGS) entry which is preliminary data.</text>
</comment>
<evidence type="ECO:0000256" key="5">
    <source>
        <dbReference type="ARBA" id="ARBA00022989"/>
    </source>
</evidence>
<dbReference type="Gene3D" id="1.20.1250.20">
    <property type="entry name" value="MFS general substrate transporter like domains"/>
    <property type="match status" value="1"/>
</dbReference>
<keyword evidence="2" id="KW-0813">Transport</keyword>
<feature type="transmembrane region" description="Helical" evidence="8">
    <location>
        <begin position="353"/>
        <end position="374"/>
    </location>
</feature>
<evidence type="ECO:0000313" key="11">
    <source>
        <dbReference type="Proteomes" id="UP001500751"/>
    </source>
</evidence>
<dbReference type="Proteomes" id="UP001500751">
    <property type="component" value="Unassembled WGS sequence"/>
</dbReference>
<feature type="transmembrane region" description="Helical" evidence="8">
    <location>
        <begin position="468"/>
        <end position="487"/>
    </location>
</feature>
<dbReference type="InterPro" id="IPR036259">
    <property type="entry name" value="MFS_trans_sf"/>
</dbReference>
<feature type="region of interest" description="Disordered" evidence="7">
    <location>
        <begin position="1"/>
        <end position="22"/>
    </location>
</feature>
<dbReference type="PROSITE" id="PS50850">
    <property type="entry name" value="MFS"/>
    <property type="match status" value="1"/>
</dbReference>
<dbReference type="Pfam" id="PF07690">
    <property type="entry name" value="MFS_1"/>
    <property type="match status" value="1"/>
</dbReference>
<feature type="transmembrane region" description="Helical" evidence="8">
    <location>
        <begin position="31"/>
        <end position="58"/>
    </location>
</feature>